<evidence type="ECO:0000256" key="14">
    <source>
        <dbReference type="PROSITE-ProRule" id="PRU00278"/>
    </source>
</evidence>
<gene>
    <name evidence="16" type="ORF">TS85_09825</name>
</gene>
<feature type="domain" description="PpiC" evidence="15">
    <location>
        <begin position="272"/>
        <end position="360"/>
    </location>
</feature>
<dbReference type="KEGG" id="sphi:TS85_09825"/>
<evidence type="ECO:0000256" key="13">
    <source>
        <dbReference type="ARBA" id="ARBA00042775"/>
    </source>
</evidence>
<dbReference type="InterPro" id="IPR046357">
    <property type="entry name" value="PPIase_dom_sf"/>
</dbReference>
<keyword evidence="4" id="KW-0997">Cell inner membrane</keyword>
<evidence type="ECO:0000256" key="6">
    <source>
        <dbReference type="ARBA" id="ARBA00022989"/>
    </source>
</evidence>
<keyword evidence="5" id="KW-0812">Transmembrane</keyword>
<evidence type="ECO:0000256" key="4">
    <source>
        <dbReference type="ARBA" id="ARBA00022519"/>
    </source>
</evidence>
<evidence type="ECO:0000313" key="16">
    <source>
        <dbReference type="EMBL" id="AJP72017.1"/>
    </source>
</evidence>
<dbReference type="SUPFAM" id="SSF54534">
    <property type="entry name" value="FKBP-like"/>
    <property type="match status" value="1"/>
</dbReference>
<evidence type="ECO:0000256" key="12">
    <source>
        <dbReference type="ARBA" id="ARBA00040743"/>
    </source>
</evidence>
<dbReference type="PANTHER" id="PTHR47529">
    <property type="entry name" value="PEPTIDYL-PROLYL CIS-TRANS ISOMERASE D"/>
    <property type="match status" value="1"/>
</dbReference>
<organism evidence="16 17">
    <name type="scientific">Sphingomonas hengshuiensis</name>
    <dbReference type="NCBI Taxonomy" id="1609977"/>
    <lineage>
        <taxon>Bacteria</taxon>
        <taxon>Pseudomonadati</taxon>
        <taxon>Pseudomonadota</taxon>
        <taxon>Alphaproteobacteria</taxon>
        <taxon>Sphingomonadales</taxon>
        <taxon>Sphingomonadaceae</taxon>
        <taxon>Sphingomonas</taxon>
    </lineage>
</organism>
<evidence type="ECO:0000256" key="11">
    <source>
        <dbReference type="ARBA" id="ARBA00038408"/>
    </source>
</evidence>
<reference evidence="16 17" key="2">
    <citation type="submission" date="2015-02" db="EMBL/GenBank/DDBJ databases">
        <title>The complete genome of Sphingomonas hengshuiensis sp. WHSC-8 isolated from soil of Hengshui Lake.</title>
        <authorList>
            <person name="Wei S."/>
            <person name="Guo J."/>
            <person name="Su C."/>
            <person name="Wu R."/>
            <person name="Zhang Z."/>
            <person name="Liang K."/>
            <person name="Li H."/>
            <person name="Wang T."/>
            <person name="Liu H."/>
            <person name="Zhang C."/>
            <person name="Li Z."/>
            <person name="Wang Q."/>
            <person name="Meng J."/>
        </authorList>
    </citation>
    <scope>NUCLEOTIDE SEQUENCE [LARGE SCALE GENOMIC DNA]</scope>
    <source>
        <strain evidence="16 17">WHSC-8</strain>
    </source>
</reference>
<dbReference type="OrthoDB" id="9768393at2"/>
<proteinExistence type="inferred from homology"/>
<dbReference type="RefSeq" id="WP_044331905.1">
    <property type="nucleotide sequence ID" value="NZ_CP010836.1"/>
</dbReference>
<dbReference type="InterPro" id="IPR027304">
    <property type="entry name" value="Trigger_fact/SurA_dom_sf"/>
</dbReference>
<keyword evidence="14" id="KW-0697">Rotamase</keyword>
<evidence type="ECO:0000313" key="17">
    <source>
        <dbReference type="Proteomes" id="UP000032300"/>
    </source>
</evidence>
<evidence type="ECO:0000256" key="7">
    <source>
        <dbReference type="ARBA" id="ARBA00023136"/>
    </source>
</evidence>
<keyword evidence="7" id="KW-0472">Membrane</keyword>
<protein>
    <recommendedName>
        <fullName evidence="2">Parvulin-like PPIase</fullName>
    </recommendedName>
    <alternativeName>
        <fullName evidence="9">Peptidyl-prolyl cis-trans isomerase plp</fullName>
    </alternativeName>
    <alternativeName>
        <fullName evidence="12">Periplasmic chaperone PpiD</fullName>
    </alternativeName>
    <alternativeName>
        <fullName evidence="13">Periplasmic folding chaperone</fullName>
    </alternativeName>
    <alternativeName>
        <fullName evidence="10">Rotamase plp</fullName>
    </alternativeName>
</protein>
<dbReference type="Pfam" id="PF13145">
    <property type="entry name" value="Rotamase_2"/>
    <property type="match status" value="1"/>
</dbReference>
<evidence type="ECO:0000256" key="8">
    <source>
        <dbReference type="ARBA" id="ARBA00023186"/>
    </source>
</evidence>
<accession>A0A7U4J843</accession>
<evidence type="ECO:0000256" key="9">
    <source>
        <dbReference type="ARBA" id="ARBA00030642"/>
    </source>
</evidence>
<keyword evidence="17" id="KW-1185">Reference proteome</keyword>
<dbReference type="InterPro" id="IPR052029">
    <property type="entry name" value="PpiD_chaperone"/>
</dbReference>
<dbReference type="Pfam" id="PF13624">
    <property type="entry name" value="SurA_N_3"/>
    <property type="match status" value="1"/>
</dbReference>
<evidence type="ECO:0000256" key="2">
    <source>
        <dbReference type="ARBA" id="ARBA00018370"/>
    </source>
</evidence>
<dbReference type="Proteomes" id="UP000032300">
    <property type="component" value="Chromosome"/>
</dbReference>
<name>A0A7U4J843_9SPHN</name>
<comment type="subcellular location">
    <subcellularLocation>
        <location evidence="1">Cell inner membrane</location>
        <topology evidence="1">Single-pass type II membrane protein</topology>
        <orientation evidence="1">Periplasmic side</orientation>
    </subcellularLocation>
</comment>
<dbReference type="GO" id="GO:0003755">
    <property type="term" value="F:peptidyl-prolyl cis-trans isomerase activity"/>
    <property type="evidence" value="ECO:0007669"/>
    <property type="project" value="UniProtKB-KW"/>
</dbReference>
<keyword evidence="3" id="KW-1003">Cell membrane</keyword>
<dbReference type="EMBL" id="CP010836">
    <property type="protein sequence ID" value="AJP72017.1"/>
    <property type="molecule type" value="Genomic_DNA"/>
</dbReference>
<dbReference type="PROSITE" id="PS50198">
    <property type="entry name" value="PPIC_PPIASE_2"/>
    <property type="match status" value="1"/>
</dbReference>
<keyword evidence="14 16" id="KW-0413">Isomerase</keyword>
<sequence length="649" mass="69303">MLKFFRNFTKSRYGLIAVFVFLGLIALAFAASDITGVRTTSGGSTGGVVAKVGGTDITDTEVKERIDRFIRGLQQQGQNVTVEQFLAEGGLELAVDEMINSAALVEFAKQSGMQVSKKLVDGEIASNPSFAGFDGKFSQKTYEDLLAQNRISPVAFRNSLTDERYSNWLINRATVSAQIPDGVVLPYASLLLERRTGIVGLVSTIAMDPGADPDEKTLTAYYTSNRARYSVPQRRIVRYALVKPDALRATLAATDAEIAAAYKANAARYAASEKRSVRQLIVLDQATANNVAAQVKAGKAITAVATAAGLEPTNFDAVEKAALARQTTTAIADAAFAAPQGGVVGPVRSQLGWHVLQVEKVEKIAARTLEQVRSELADEVTQRKTAEALATTRQSIEDGIGDDKNFDETIAAAKLTAAVTPALTAAGTNPDDAAYQPDPALAAIMRAGFAATDPNDDPQVVPVGPDGSFAVVKLDRVVAAAPRPLAQIRDQVNKDYLVEQALQKARTAANAVVAKLQKGVPMQQALSEAGVTKGPAPKPFDFKRAEVLSQQMAPSIQMAFRMAPKTAKLVQAENRAGYYVVYLDAVEQHSAAGDRAAIDRVRADIAPQLGGEYAREFIQSVRSHIKVTRNDKAIAALRADLSRQGTAAR</sequence>
<dbReference type="Gene3D" id="3.10.50.40">
    <property type="match status" value="1"/>
</dbReference>
<evidence type="ECO:0000256" key="1">
    <source>
        <dbReference type="ARBA" id="ARBA00004382"/>
    </source>
</evidence>
<evidence type="ECO:0000259" key="15">
    <source>
        <dbReference type="PROSITE" id="PS50198"/>
    </source>
</evidence>
<dbReference type="GO" id="GO:0005886">
    <property type="term" value="C:plasma membrane"/>
    <property type="evidence" value="ECO:0007669"/>
    <property type="project" value="UniProtKB-SubCell"/>
</dbReference>
<evidence type="ECO:0000256" key="5">
    <source>
        <dbReference type="ARBA" id="ARBA00022692"/>
    </source>
</evidence>
<dbReference type="InterPro" id="IPR000297">
    <property type="entry name" value="PPIase_PpiC"/>
</dbReference>
<keyword evidence="6" id="KW-1133">Transmembrane helix</keyword>
<evidence type="ECO:0000256" key="10">
    <source>
        <dbReference type="ARBA" id="ARBA00031484"/>
    </source>
</evidence>
<reference evidence="16 17" key="1">
    <citation type="journal article" date="2015" name="Int. J. Syst. Evol. Microbiol.">
        <title>Sphingomonas hengshuiensis sp. nov., isolated from lake wetland.</title>
        <authorList>
            <person name="Wei S."/>
            <person name="Wang T."/>
            <person name="Liu H."/>
            <person name="Zhang C."/>
            <person name="Guo J."/>
            <person name="Wang Q."/>
            <person name="Liang K."/>
            <person name="Zhang Z."/>
        </authorList>
    </citation>
    <scope>NUCLEOTIDE SEQUENCE [LARGE SCALE GENOMIC DNA]</scope>
    <source>
        <strain evidence="16 17">WHSC-8</strain>
    </source>
</reference>
<dbReference type="AlphaFoldDB" id="A0A7U4J843"/>
<evidence type="ECO:0000256" key="3">
    <source>
        <dbReference type="ARBA" id="ARBA00022475"/>
    </source>
</evidence>
<dbReference type="Gene3D" id="1.10.4030.10">
    <property type="entry name" value="Porin chaperone SurA, peptide-binding domain"/>
    <property type="match status" value="1"/>
</dbReference>
<dbReference type="PANTHER" id="PTHR47529:SF1">
    <property type="entry name" value="PERIPLASMIC CHAPERONE PPID"/>
    <property type="match status" value="1"/>
</dbReference>
<comment type="similarity">
    <text evidence="11">Belongs to the PpiD chaperone family.</text>
</comment>
<dbReference type="SUPFAM" id="SSF109998">
    <property type="entry name" value="Triger factor/SurA peptide-binding domain-like"/>
    <property type="match status" value="1"/>
</dbReference>
<keyword evidence="8" id="KW-0143">Chaperone</keyword>